<organism evidence="2 3">
    <name type="scientific">Geranomyces variabilis</name>
    <dbReference type="NCBI Taxonomy" id="109894"/>
    <lineage>
        <taxon>Eukaryota</taxon>
        <taxon>Fungi</taxon>
        <taxon>Fungi incertae sedis</taxon>
        <taxon>Chytridiomycota</taxon>
        <taxon>Chytridiomycota incertae sedis</taxon>
        <taxon>Chytridiomycetes</taxon>
        <taxon>Spizellomycetales</taxon>
        <taxon>Powellomycetaceae</taxon>
        <taxon>Geranomyces</taxon>
    </lineage>
</organism>
<dbReference type="EMBL" id="JADGJQ010000007">
    <property type="protein sequence ID" value="KAJ3183035.1"/>
    <property type="molecule type" value="Genomic_DNA"/>
</dbReference>
<evidence type="ECO:0000313" key="2">
    <source>
        <dbReference type="EMBL" id="KAJ3183035.1"/>
    </source>
</evidence>
<proteinExistence type="predicted"/>
<keyword evidence="3" id="KW-1185">Reference proteome</keyword>
<reference evidence="2" key="1">
    <citation type="submission" date="2020-05" db="EMBL/GenBank/DDBJ databases">
        <title>Phylogenomic resolution of chytrid fungi.</title>
        <authorList>
            <person name="Stajich J.E."/>
            <person name="Amses K."/>
            <person name="Simmons R."/>
            <person name="Seto K."/>
            <person name="Myers J."/>
            <person name="Bonds A."/>
            <person name="Quandt C.A."/>
            <person name="Barry K."/>
            <person name="Liu P."/>
            <person name="Grigoriev I."/>
            <person name="Longcore J.E."/>
            <person name="James T.Y."/>
        </authorList>
    </citation>
    <scope>NUCLEOTIDE SEQUENCE</scope>
    <source>
        <strain evidence="2">JEL0379</strain>
    </source>
</reference>
<comment type="caution">
    <text evidence="2">The sequence shown here is derived from an EMBL/GenBank/DDBJ whole genome shotgun (WGS) entry which is preliminary data.</text>
</comment>
<sequence>MSFFFNSDTLPPDDSEPVSSRVTRLIATTRAPPPRGQTPPAPSFYKREIADLTSQLETALRVIDELKGHEMLALEPHGPQLHALSTI</sequence>
<feature type="region of interest" description="Disordered" evidence="1">
    <location>
        <begin position="1"/>
        <end position="20"/>
    </location>
</feature>
<evidence type="ECO:0000256" key="1">
    <source>
        <dbReference type="SAM" id="MobiDB-lite"/>
    </source>
</evidence>
<name>A0AAD5XSU0_9FUNG</name>
<accession>A0AAD5XSU0</accession>
<dbReference type="AlphaFoldDB" id="A0AAD5XSU0"/>
<dbReference type="Proteomes" id="UP001212152">
    <property type="component" value="Unassembled WGS sequence"/>
</dbReference>
<protein>
    <submittedName>
        <fullName evidence="2">Uncharacterized protein</fullName>
    </submittedName>
</protein>
<gene>
    <name evidence="2" type="ORF">HDU87_007457</name>
</gene>
<evidence type="ECO:0000313" key="3">
    <source>
        <dbReference type="Proteomes" id="UP001212152"/>
    </source>
</evidence>